<gene>
    <name evidence="3" type="ORF">DM02DRAFT_240878</name>
</gene>
<dbReference type="EMBL" id="KZ805329">
    <property type="protein sequence ID" value="PVI03655.1"/>
    <property type="molecule type" value="Genomic_DNA"/>
</dbReference>
<dbReference type="SMART" id="SM00220">
    <property type="entry name" value="S_TKc"/>
    <property type="match status" value="1"/>
</dbReference>
<protein>
    <submittedName>
        <fullName evidence="3">Kinase-like protein</fullName>
    </submittedName>
</protein>
<proteinExistence type="predicted"/>
<dbReference type="AlphaFoldDB" id="A0A2V1E2J8"/>
<evidence type="ECO:0000313" key="4">
    <source>
        <dbReference type="Proteomes" id="UP000244855"/>
    </source>
</evidence>
<dbReference type="GO" id="GO:0044773">
    <property type="term" value="P:mitotic DNA damage checkpoint signaling"/>
    <property type="evidence" value="ECO:0007669"/>
    <property type="project" value="TreeGrafter"/>
</dbReference>
<dbReference type="GO" id="GO:0005524">
    <property type="term" value="F:ATP binding"/>
    <property type="evidence" value="ECO:0007669"/>
    <property type="project" value="InterPro"/>
</dbReference>
<dbReference type="PROSITE" id="PS00108">
    <property type="entry name" value="PROTEIN_KINASE_ST"/>
    <property type="match status" value="1"/>
</dbReference>
<dbReference type="PROSITE" id="PS50011">
    <property type="entry name" value="PROTEIN_KINASE_DOM"/>
    <property type="match status" value="1"/>
</dbReference>
<dbReference type="InterPro" id="IPR008271">
    <property type="entry name" value="Ser/Thr_kinase_AS"/>
</dbReference>
<evidence type="ECO:0000313" key="3">
    <source>
        <dbReference type="EMBL" id="PVI03655.1"/>
    </source>
</evidence>
<keyword evidence="4" id="KW-1185">Reference proteome</keyword>
<dbReference type="InterPro" id="IPR011009">
    <property type="entry name" value="Kinase-like_dom_sf"/>
</dbReference>
<keyword evidence="3" id="KW-0808">Transferase</keyword>
<name>A0A2V1E2J8_9PLEO</name>
<reference evidence="3 4" key="1">
    <citation type="journal article" date="2018" name="Sci. Rep.">
        <title>Comparative genomics provides insights into the lifestyle and reveals functional heterogeneity of dark septate endophytic fungi.</title>
        <authorList>
            <person name="Knapp D.G."/>
            <person name="Nemeth J.B."/>
            <person name="Barry K."/>
            <person name="Hainaut M."/>
            <person name="Henrissat B."/>
            <person name="Johnson J."/>
            <person name="Kuo A."/>
            <person name="Lim J.H.P."/>
            <person name="Lipzen A."/>
            <person name="Nolan M."/>
            <person name="Ohm R.A."/>
            <person name="Tamas L."/>
            <person name="Grigoriev I.V."/>
            <person name="Spatafora J.W."/>
            <person name="Nagy L.G."/>
            <person name="Kovacs G.M."/>
        </authorList>
    </citation>
    <scope>NUCLEOTIDE SEQUENCE [LARGE SCALE GENOMIC DNA]</scope>
    <source>
        <strain evidence="3 4">DSE2036</strain>
    </source>
</reference>
<evidence type="ECO:0000259" key="2">
    <source>
        <dbReference type="PROSITE" id="PS50011"/>
    </source>
</evidence>
<dbReference type="CDD" id="cd00180">
    <property type="entry name" value="PKc"/>
    <property type="match status" value="1"/>
</dbReference>
<feature type="region of interest" description="Disordered" evidence="1">
    <location>
        <begin position="258"/>
        <end position="277"/>
    </location>
</feature>
<dbReference type="GO" id="GO:0005634">
    <property type="term" value="C:nucleus"/>
    <property type="evidence" value="ECO:0007669"/>
    <property type="project" value="TreeGrafter"/>
</dbReference>
<dbReference type="GO" id="GO:0004674">
    <property type="term" value="F:protein serine/threonine kinase activity"/>
    <property type="evidence" value="ECO:0007669"/>
    <property type="project" value="TreeGrafter"/>
</dbReference>
<dbReference type="GO" id="GO:0005737">
    <property type="term" value="C:cytoplasm"/>
    <property type="evidence" value="ECO:0007669"/>
    <property type="project" value="TreeGrafter"/>
</dbReference>
<accession>A0A2V1E2J8</accession>
<dbReference type="Proteomes" id="UP000244855">
    <property type="component" value="Unassembled WGS sequence"/>
</dbReference>
<keyword evidence="3" id="KW-0418">Kinase</keyword>
<dbReference type="InterPro" id="IPR000719">
    <property type="entry name" value="Prot_kinase_dom"/>
</dbReference>
<organism evidence="3 4">
    <name type="scientific">Periconia macrospinosa</name>
    <dbReference type="NCBI Taxonomy" id="97972"/>
    <lineage>
        <taxon>Eukaryota</taxon>
        <taxon>Fungi</taxon>
        <taxon>Dikarya</taxon>
        <taxon>Ascomycota</taxon>
        <taxon>Pezizomycotina</taxon>
        <taxon>Dothideomycetes</taxon>
        <taxon>Pleosporomycetidae</taxon>
        <taxon>Pleosporales</taxon>
        <taxon>Massarineae</taxon>
        <taxon>Periconiaceae</taxon>
        <taxon>Periconia</taxon>
    </lineage>
</organism>
<dbReference type="PANTHER" id="PTHR44167:SF24">
    <property type="entry name" value="SERINE_THREONINE-PROTEIN KINASE CHK2"/>
    <property type="match status" value="1"/>
</dbReference>
<dbReference type="OrthoDB" id="4062651at2759"/>
<evidence type="ECO:0000256" key="1">
    <source>
        <dbReference type="SAM" id="MobiDB-lite"/>
    </source>
</evidence>
<sequence length="277" mass="31479">MSKDAINSFLIELQVLKRVQHYHCIELVQSYTDPKYFALVMSPVADCNLFDYYSLALNDPDKSSLLRSFFGCLANALEYIHSVKIRHRDIKPHNILVKGDRVFLTDFGIALDWEELSRSTTTADSAKTWLYAAPEVVRFEKRNTAVDIWSLGCVFLEMATTLKGRPITAMRKFFEEATGNYRFYASISHLTSWSDVCRQLGSNKDDVVFDWVLLMLEEDPEKRPTAATLHHDISIECARQGVPFSGTCCLENVESSGIEDDDDEAWDISGQEPTLVP</sequence>
<dbReference type="STRING" id="97972.A0A2V1E2J8"/>
<dbReference type="Gene3D" id="1.10.510.10">
    <property type="entry name" value="Transferase(Phosphotransferase) domain 1"/>
    <property type="match status" value="1"/>
</dbReference>
<dbReference type="Pfam" id="PF00069">
    <property type="entry name" value="Pkinase"/>
    <property type="match status" value="1"/>
</dbReference>
<feature type="domain" description="Protein kinase" evidence="2">
    <location>
        <begin position="1"/>
        <end position="233"/>
    </location>
</feature>
<dbReference type="PANTHER" id="PTHR44167">
    <property type="entry name" value="OVARIAN-SPECIFIC SERINE/THREONINE-PROTEIN KINASE LOK-RELATED"/>
    <property type="match status" value="1"/>
</dbReference>
<dbReference type="SUPFAM" id="SSF56112">
    <property type="entry name" value="Protein kinase-like (PK-like)"/>
    <property type="match status" value="1"/>
</dbReference>